<name>A0A6H0Y550_9PEZI</name>
<evidence type="ECO:0000256" key="7">
    <source>
        <dbReference type="ARBA" id="ARBA00031259"/>
    </source>
</evidence>
<feature type="compositionally biased region" description="Basic and acidic residues" evidence="9">
    <location>
        <begin position="259"/>
        <end position="275"/>
    </location>
</feature>
<proteinExistence type="inferred from homology"/>
<evidence type="ECO:0000313" key="11">
    <source>
        <dbReference type="Proteomes" id="UP000503462"/>
    </source>
</evidence>
<dbReference type="GO" id="GO:0006357">
    <property type="term" value="P:regulation of transcription by RNA polymerase II"/>
    <property type="evidence" value="ECO:0007669"/>
    <property type="project" value="InterPro"/>
</dbReference>
<keyword evidence="6 8" id="KW-0539">Nucleus</keyword>
<comment type="subcellular location">
    <subcellularLocation>
        <location evidence="1 8">Nucleus</location>
    </subcellularLocation>
</comment>
<keyword evidence="5 8" id="KW-0804">Transcription</keyword>
<dbReference type="AlphaFoldDB" id="A0A6H0Y550"/>
<gene>
    <name evidence="8" type="primary">MED6</name>
    <name evidence="10" type="ORF">AMS68_007552</name>
</gene>
<dbReference type="Gene3D" id="3.10.450.580">
    <property type="entry name" value="Mediator complex, subunit Med6"/>
    <property type="match status" value="1"/>
</dbReference>
<dbReference type="OrthoDB" id="344220at2759"/>
<feature type="compositionally biased region" description="Basic and acidic residues" evidence="9">
    <location>
        <begin position="173"/>
        <end position="182"/>
    </location>
</feature>
<keyword evidence="8" id="KW-0010">Activator</keyword>
<dbReference type="InterPro" id="IPR007018">
    <property type="entry name" value="Mediator_Med6"/>
</dbReference>
<sequence>MPDPLDEQQWQRPEIAQWYVQHGAEQGFPWATQYMHENMLHRYFSESIFFDFTSKNGMPIDQSATDPGAWALTHNRRDFEEWLSQREGVEYVIVDSKDGVHVIRKQDRKKASKDELTTLGTYFLIGENMYQAPSVADIVGNRLMTATTALSDFIEQALVLPQWTPVGYTYTRRAESPPRSREGSVQSVVEQPASHTKALTVLKTMQFADEFMDENPIQGEPGHFTFSSSTAAVKKRKADEEAVALKAKELAAKVPAALKSEKPVEKEKKKMSKSEKMKKRKSRANVQSPTKE</sequence>
<dbReference type="Proteomes" id="UP000503462">
    <property type="component" value="Chromosome 5"/>
</dbReference>
<dbReference type="GO" id="GO:0003712">
    <property type="term" value="F:transcription coregulator activity"/>
    <property type="evidence" value="ECO:0007669"/>
    <property type="project" value="InterPro"/>
</dbReference>
<dbReference type="EMBL" id="CP051143">
    <property type="protein sequence ID" value="QIX02035.1"/>
    <property type="molecule type" value="Genomic_DNA"/>
</dbReference>
<feature type="region of interest" description="Disordered" evidence="9">
    <location>
        <begin position="173"/>
        <end position="193"/>
    </location>
</feature>
<keyword evidence="4 8" id="KW-0805">Transcription regulation</keyword>
<comment type="subunit">
    <text evidence="8">Component of the Mediator complex.</text>
</comment>
<reference evidence="10 11" key="1">
    <citation type="journal article" date="2016" name="Sci. Rep.">
        <title>Peltaster fructicola genome reveals evolution from an invasive phytopathogen to an ectophytic parasite.</title>
        <authorList>
            <person name="Xu C."/>
            <person name="Chen H."/>
            <person name="Gleason M.L."/>
            <person name="Xu J.R."/>
            <person name="Liu H."/>
            <person name="Zhang R."/>
            <person name="Sun G."/>
        </authorList>
    </citation>
    <scope>NUCLEOTIDE SEQUENCE [LARGE SCALE GENOMIC DNA]</scope>
    <source>
        <strain evidence="10 11">LNHT1506</strain>
    </source>
</reference>
<accession>A0A6H0Y550</accession>
<comment type="similarity">
    <text evidence="2 8">Belongs to the Mediator complex subunit 6 family.</text>
</comment>
<evidence type="ECO:0000256" key="6">
    <source>
        <dbReference type="ARBA" id="ARBA00023242"/>
    </source>
</evidence>
<feature type="region of interest" description="Disordered" evidence="9">
    <location>
        <begin position="254"/>
        <end position="292"/>
    </location>
</feature>
<keyword evidence="11" id="KW-1185">Reference proteome</keyword>
<evidence type="ECO:0000256" key="4">
    <source>
        <dbReference type="ARBA" id="ARBA00023015"/>
    </source>
</evidence>
<dbReference type="InterPro" id="IPR038566">
    <property type="entry name" value="Mediator_Med6_sf"/>
</dbReference>
<evidence type="ECO:0000256" key="9">
    <source>
        <dbReference type="SAM" id="MobiDB-lite"/>
    </source>
</evidence>
<evidence type="ECO:0000256" key="5">
    <source>
        <dbReference type="ARBA" id="ARBA00023163"/>
    </source>
</evidence>
<evidence type="ECO:0000313" key="10">
    <source>
        <dbReference type="EMBL" id="QIX02035.1"/>
    </source>
</evidence>
<comment type="function">
    <text evidence="8">Component of the Mediator complex, a coactivator involved in the regulated transcription of nearly all RNA polymerase II-dependent genes. Mediator functions as a bridge to convey information from gene-specific regulatory proteins to the basal RNA polymerase II transcription machinery. Mediator is recruited to promoters by direct interactions with regulatory proteins and serves as a scaffold for the assembly of a functional preinitiation complex with RNA polymerase II and the general transcription factors.</text>
</comment>
<dbReference type="GO" id="GO:0016592">
    <property type="term" value="C:mediator complex"/>
    <property type="evidence" value="ECO:0007669"/>
    <property type="project" value="InterPro"/>
</dbReference>
<organism evidence="10 11">
    <name type="scientific">Peltaster fructicola</name>
    <dbReference type="NCBI Taxonomy" id="286661"/>
    <lineage>
        <taxon>Eukaryota</taxon>
        <taxon>Fungi</taxon>
        <taxon>Dikarya</taxon>
        <taxon>Ascomycota</taxon>
        <taxon>Pezizomycotina</taxon>
        <taxon>Dothideomycetes</taxon>
        <taxon>Dothideomycetes incertae sedis</taxon>
        <taxon>Peltaster</taxon>
    </lineage>
</organism>
<dbReference type="PANTHER" id="PTHR13104">
    <property type="entry name" value="MED-6-RELATED"/>
    <property type="match status" value="1"/>
</dbReference>
<evidence type="ECO:0000256" key="3">
    <source>
        <dbReference type="ARBA" id="ARBA00020634"/>
    </source>
</evidence>
<evidence type="ECO:0000256" key="2">
    <source>
        <dbReference type="ARBA" id="ARBA00007526"/>
    </source>
</evidence>
<evidence type="ECO:0000256" key="8">
    <source>
        <dbReference type="RuleBase" id="RU364143"/>
    </source>
</evidence>
<protein>
    <recommendedName>
        <fullName evidence="3 8">Mediator of RNA polymerase II transcription subunit 6</fullName>
    </recommendedName>
    <alternativeName>
        <fullName evidence="7 8">Mediator complex subunit 6</fullName>
    </alternativeName>
</protein>
<dbReference type="Pfam" id="PF04934">
    <property type="entry name" value="Med6"/>
    <property type="match status" value="1"/>
</dbReference>
<evidence type="ECO:0000256" key="1">
    <source>
        <dbReference type="ARBA" id="ARBA00004123"/>
    </source>
</evidence>